<comment type="pathway">
    <text evidence="5">Cell wall biogenesis; lipoteichoic acid biosynthesis.</text>
</comment>
<feature type="modified residue" description="O-(pantetheine 4'-phosphoryl)serine" evidence="5">
    <location>
        <position position="38"/>
    </location>
</feature>
<dbReference type="NCBIfam" id="NF003464">
    <property type="entry name" value="PRK05087.1"/>
    <property type="match status" value="1"/>
</dbReference>
<comment type="function">
    <text evidence="5">Carrier protein involved in the D-alanylation of lipoteichoic acid (LTA). The loading of thioester-linked D-alanine onto DltC is catalyzed by D-alanine--D-alanyl carrier protein ligase DltA. The DltC-carried D-alanyl group is further transferred to cell membrane phosphatidylglycerol (PG) by forming an ester bond, probably catalyzed by DltD. D-alanylation of LTA plays an important role in modulating the properties of the cell wall in Gram-positive bacteria, influencing the net charge of the cell wall.</text>
</comment>
<evidence type="ECO:0000256" key="4">
    <source>
        <dbReference type="ARBA" id="ARBA00023316"/>
    </source>
</evidence>
<evidence type="ECO:0000256" key="5">
    <source>
        <dbReference type="HAMAP-Rule" id="MF_00565"/>
    </source>
</evidence>
<dbReference type="HAMAP" id="MF_00565">
    <property type="entry name" value="DltC"/>
    <property type="match status" value="1"/>
</dbReference>
<dbReference type="Gene3D" id="1.10.1200.10">
    <property type="entry name" value="ACP-like"/>
    <property type="match status" value="1"/>
</dbReference>
<evidence type="ECO:0000259" key="6">
    <source>
        <dbReference type="PROSITE" id="PS50075"/>
    </source>
</evidence>
<dbReference type="GO" id="GO:0005737">
    <property type="term" value="C:cytoplasm"/>
    <property type="evidence" value="ECO:0007669"/>
    <property type="project" value="UniProtKB-SubCell"/>
</dbReference>
<dbReference type="NCBIfam" id="TIGR01688">
    <property type="entry name" value="dltC"/>
    <property type="match status" value="1"/>
</dbReference>
<dbReference type="eggNOG" id="COG0236">
    <property type="taxonomic scope" value="Bacteria"/>
</dbReference>
<evidence type="ECO:0000313" key="8">
    <source>
        <dbReference type="Proteomes" id="UP000051647"/>
    </source>
</evidence>
<comment type="caution">
    <text evidence="7">The sequence shown here is derived from an EMBL/GenBank/DDBJ whole genome shotgun (WGS) entry which is preliminary data.</text>
</comment>
<dbReference type="Pfam" id="PF00550">
    <property type="entry name" value="PP-binding"/>
    <property type="match status" value="1"/>
</dbReference>
<dbReference type="PROSITE" id="PS50075">
    <property type="entry name" value="CARRIER"/>
    <property type="match status" value="1"/>
</dbReference>
<dbReference type="AlphaFoldDB" id="A0A0R1SAW7"/>
<feature type="domain" description="Carrier" evidence="6">
    <location>
        <begin position="3"/>
        <end position="80"/>
    </location>
</feature>
<dbReference type="RefSeq" id="WP_010625040.1">
    <property type="nucleotide sequence ID" value="NZ_AZFA01000015.1"/>
</dbReference>
<dbReference type="InterPro" id="IPR036736">
    <property type="entry name" value="ACP-like_sf"/>
</dbReference>
<evidence type="ECO:0000256" key="2">
    <source>
        <dbReference type="ARBA" id="ARBA00022490"/>
    </source>
</evidence>
<comment type="subcellular location">
    <subcellularLocation>
        <location evidence="5">Cytoplasm</location>
    </subcellularLocation>
</comment>
<name>A0A0R1SAW7_9LACO</name>
<keyword evidence="3 5" id="KW-0597">Phosphoprotein</keyword>
<organism evidence="7 8">
    <name type="scientific">Companilactobacillus versmoldensis DSM 14857 = KCTC 3814</name>
    <dbReference type="NCBI Taxonomy" id="1423815"/>
    <lineage>
        <taxon>Bacteria</taxon>
        <taxon>Bacillati</taxon>
        <taxon>Bacillota</taxon>
        <taxon>Bacilli</taxon>
        <taxon>Lactobacillales</taxon>
        <taxon>Lactobacillaceae</taxon>
        <taxon>Companilactobacillus</taxon>
    </lineage>
</organism>
<dbReference type="InterPro" id="IPR003230">
    <property type="entry name" value="DltC"/>
</dbReference>
<dbReference type="GO" id="GO:0036370">
    <property type="term" value="F:D-alanyl carrier activity"/>
    <property type="evidence" value="ECO:0007669"/>
    <property type="project" value="UniProtKB-UniRule"/>
</dbReference>
<comment type="PTM">
    <text evidence="5">4'-phosphopantetheine is transferred from CoA to a specific serine of apo-DCP.</text>
</comment>
<reference evidence="7 8" key="1">
    <citation type="journal article" date="2015" name="Genome Announc.">
        <title>Expanding the biotechnology potential of lactobacilli through comparative genomics of 213 strains and associated genera.</title>
        <authorList>
            <person name="Sun Z."/>
            <person name="Harris H.M."/>
            <person name="McCann A."/>
            <person name="Guo C."/>
            <person name="Argimon S."/>
            <person name="Zhang W."/>
            <person name="Yang X."/>
            <person name="Jeffery I.B."/>
            <person name="Cooney J.C."/>
            <person name="Kagawa T.F."/>
            <person name="Liu W."/>
            <person name="Song Y."/>
            <person name="Salvetti E."/>
            <person name="Wrobel A."/>
            <person name="Rasinkangas P."/>
            <person name="Parkhill J."/>
            <person name="Rea M.C."/>
            <person name="O'Sullivan O."/>
            <person name="Ritari J."/>
            <person name="Douillard F.P."/>
            <person name="Paul Ross R."/>
            <person name="Yang R."/>
            <person name="Briner A.E."/>
            <person name="Felis G.E."/>
            <person name="de Vos W.M."/>
            <person name="Barrangou R."/>
            <person name="Klaenhammer T.R."/>
            <person name="Caufield P.W."/>
            <person name="Cui Y."/>
            <person name="Zhang H."/>
            <person name="O'Toole P.W."/>
        </authorList>
    </citation>
    <scope>NUCLEOTIDE SEQUENCE [LARGE SCALE GENOMIC DNA]</scope>
    <source>
        <strain evidence="7 8">DSM 14857</strain>
    </source>
</reference>
<keyword evidence="8" id="KW-1185">Reference proteome</keyword>
<keyword evidence="1 5" id="KW-0596">Phosphopantetheine</keyword>
<dbReference type="UniPathway" id="UPA00556"/>
<accession>A0A0R1SAW7</accession>
<keyword evidence="4 5" id="KW-0961">Cell wall biogenesis/degradation</keyword>
<evidence type="ECO:0000256" key="3">
    <source>
        <dbReference type="ARBA" id="ARBA00022553"/>
    </source>
</evidence>
<proteinExistence type="inferred from homology"/>
<sequence length="81" mass="8940">MDVKVKEGIIEILKDVTGLDDVGTNADEDLFADGILDSMATVEVLVALQDKFDIQVPVSEFDRSQWSTVNKIADRVGELEE</sequence>
<evidence type="ECO:0000256" key="1">
    <source>
        <dbReference type="ARBA" id="ARBA00022450"/>
    </source>
</evidence>
<dbReference type="PATRIC" id="fig|1423815.3.peg.612"/>
<dbReference type="Proteomes" id="UP000051647">
    <property type="component" value="Unassembled WGS sequence"/>
</dbReference>
<dbReference type="GO" id="GO:0071555">
    <property type="term" value="P:cell wall organization"/>
    <property type="evidence" value="ECO:0007669"/>
    <property type="project" value="UniProtKB-KW"/>
</dbReference>
<comment type="similarity">
    <text evidence="5">Belongs to the DltC family.</text>
</comment>
<evidence type="ECO:0000313" key="7">
    <source>
        <dbReference type="EMBL" id="KRL66333.1"/>
    </source>
</evidence>
<dbReference type="EMBL" id="AZFA01000015">
    <property type="protein sequence ID" value="KRL66333.1"/>
    <property type="molecule type" value="Genomic_DNA"/>
</dbReference>
<gene>
    <name evidence="5" type="primary">dltC</name>
    <name evidence="7" type="ORF">FC27_GL000604</name>
</gene>
<dbReference type="STRING" id="1423815.FC27_GL000604"/>
<dbReference type="InterPro" id="IPR009081">
    <property type="entry name" value="PP-bd_ACP"/>
</dbReference>
<dbReference type="SUPFAM" id="SSF47336">
    <property type="entry name" value="ACP-like"/>
    <property type="match status" value="1"/>
</dbReference>
<keyword evidence="2 5" id="KW-0963">Cytoplasm</keyword>
<dbReference type="GO" id="GO:0070395">
    <property type="term" value="P:lipoteichoic acid biosynthetic process"/>
    <property type="evidence" value="ECO:0007669"/>
    <property type="project" value="UniProtKB-UniRule"/>
</dbReference>
<protein>
    <recommendedName>
        <fullName evidence="5">D-alanyl carrier protein</fullName>
        <shortName evidence="5">DCP</shortName>
    </recommendedName>
    <alternativeName>
        <fullName evidence="5">D-alanine--poly(phosphoribitol) ligase subunit 2</fullName>
    </alternativeName>
</protein>
<dbReference type="OrthoDB" id="6462171at2"/>